<dbReference type="Proteomes" id="UP000095287">
    <property type="component" value="Unplaced"/>
</dbReference>
<reference evidence="2" key="1">
    <citation type="submission" date="2016-11" db="UniProtKB">
        <authorList>
            <consortium name="WormBaseParasite"/>
        </authorList>
    </citation>
    <scope>IDENTIFICATION</scope>
</reference>
<sequence length="91" mass="10083">MFLDKIPLQLDRVVHNLVMRQPFLLHEARAADNRTHEAIAAADADLKEAGLHQMTSVTAYLLVSGGKNREDKESFVPSLRVNVFQEGGLAV</sequence>
<keyword evidence="1" id="KW-1185">Reference proteome</keyword>
<dbReference type="WBParaSite" id="L893_g2880.t1">
    <property type="protein sequence ID" value="L893_g2880.t1"/>
    <property type="gene ID" value="L893_g2880"/>
</dbReference>
<dbReference type="AlphaFoldDB" id="A0A1I7ZQH3"/>
<name>A0A1I7ZQH3_9BILA</name>
<organism evidence="1 2">
    <name type="scientific">Steinernema glaseri</name>
    <dbReference type="NCBI Taxonomy" id="37863"/>
    <lineage>
        <taxon>Eukaryota</taxon>
        <taxon>Metazoa</taxon>
        <taxon>Ecdysozoa</taxon>
        <taxon>Nematoda</taxon>
        <taxon>Chromadorea</taxon>
        <taxon>Rhabditida</taxon>
        <taxon>Tylenchina</taxon>
        <taxon>Panagrolaimomorpha</taxon>
        <taxon>Strongyloidoidea</taxon>
        <taxon>Steinernematidae</taxon>
        <taxon>Steinernema</taxon>
    </lineage>
</organism>
<evidence type="ECO:0000313" key="1">
    <source>
        <dbReference type="Proteomes" id="UP000095287"/>
    </source>
</evidence>
<proteinExistence type="predicted"/>
<evidence type="ECO:0000313" key="2">
    <source>
        <dbReference type="WBParaSite" id="L893_g2880.t1"/>
    </source>
</evidence>
<accession>A0A1I7ZQH3</accession>
<protein>
    <submittedName>
        <fullName evidence="2">Nitroreductase domain-containing protein</fullName>
    </submittedName>
</protein>